<dbReference type="PANTHER" id="PTHR47505">
    <property type="entry name" value="DNA UTILIZATION PROTEIN YHGH"/>
    <property type="match status" value="1"/>
</dbReference>
<dbReference type="EMBL" id="LAZR01045824">
    <property type="protein sequence ID" value="KKK97952.1"/>
    <property type="molecule type" value="Genomic_DNA"/>
</dbReference>
<dbReference type="SUPFAM" id="SSF53271">
    <property type="entry name" value="PRTase-like"/>
    <property type="match status" value="1"/>
</dbReference>
<gene>
    <name evidence="3" type="ORF">LCGC14_2647610</name>
</gene>
<evidence type="ECO:0000256" key="1">
    <source>
        <dbReference type="ARBA" id="ARBA00008007"/>
    </source>
</evidence>
<evidence type="ECO:0000313" key="3">
    <source>
        <dbReference type="EMBL" id="KKK97952.1"/>
    </source>
</evidence>
<dbReference type="InterPro" id="IPR000836">
    <property type="entry name" value="PRTase_dom"/>
</dbReference>
<dbReference type="AlphaFoldDB" id="A0A0F8ZVT1"/>
<dbReference type="CDD" id="cd06223">
    <property type="entry name" value="PRTases_typeI"/>
    <property type="match status" value="1"/>
</dbReference>
<reference evidence="3" key="1">
    <citation type="journal article" date="2015" name="Nature">
        <title>Complex archaea that bridge the gap between prokaryotes and eukaryotes.</title>
        <authorList>
            <person name="Spang A."/>
            <person name="Saw J.H."/>
            <person name="Jorgensen S.L."/>
            <person name="Zaremba-Niedzwiedzka K."/>
            <person name="Martijn J."/>
            <person name="Lind A.E."/>
            <person name="van Eijk R."/>
            <person name="Schleper C."/>
            <person name="Guy L."/>
            <person name="Ettema T.J."/>
        </authorList>
    </citation>
    <scope>NUCLEOTIDE SEQUENCE</scope>
</reference>
<feature type="domain" description="Phosphoribosyltransferase" evidence="2">
    <location>
        <begin position="127"/>
        <end position="219"/>
    </location>
</feature>
<proteinExistence type="inferred from homology"/>
<sequence>MKDKLKRFLLDLLFPKTCFGCQKPETYLCQDCEAILEVSDIHKKLKTEHLSDLYFALEHKKPLIKNLIQQFKYQPFVKELAKPLSSLIINHFQLIEKNKNDFKDFIAIPVPLYIKRLKWRGFNQAEEIAKHISSFFEIPLINNVLIKKHKTLVQTELTGRKREENVLNAFQCENKEIIKNKNILLIDDIYITGSTTTECARTLKNSGAKKVIGIVVAITEPK</sequence>
<protein>
    <recommendedName>
        <fullName evidence="2">Phosphoribosyltransferase domain-containing protein</fullName>
    </recommendedName>
</protein>
<dbReference type="PANTHER" id="PTHR47505:SF1">
    <property type="entry name" value="DNA UTILIZATION PROTEIN YHGH"/>
    <property type="match status" value="1"/>
</dbReference>
<dbReference type="Gene3D" id="3.40.50.2020">
    <property type="match status" value="1"/>
</dbReference>
<accession>A0A0F8ZVT1</accession>
<evidence type="ECO:0000259" key="2">
    <source>
        <dbReference type="Pfam" id="PF00156"/>
    </source>
</evidence>
<dbReference type="InterPro" id="IPR029057">
    <property type="entry name" value="PRTase-like"/>
</dbReference>
<name>A0A0F8ZVT1_9ZZZZ</name>
<dbReference type="Pfam" id="PF00156">
    <property type="entry name" value="Pribosyltran"/>
    <property type="match status" value="1"/>
</dbReference>
<comment type="caution">
    <text evidence="3">The sequence shown here is derived from an EMBL/GenBank/DDBJ whole genome shotgun (WGS) entry which is preliminary data.</text>
</comment>
<comment type="similarity">
    <text evidence="1">Belongs to the ComF/GntX family.</text>
</comment>
<dbReference type="InterPro" id="IPR051910">
    <property type="entry name" value="ComF/GntX_DNA_util-trans"/>
</dbReference>
<organism evidence="3">
    <name type="scientific">marine sediment metagenome</name>
    <dbReference type="NCBI Taxonomy" id="412755"/>
    <lineage>
        <taxon>unclassified sequences</taxon>
        <taxon>metagenomes</taxon>
        <taxon>ecological metagenomes</taxon>
    </lineage>
</organism>